<feature type="compositionally biased region" description="Basic and acidic residues" evidence="1">
    <location>
        <begin position="99"/>
        <end position="129"/>
    </location>
</feature>
<organism evidence="3">
    <name type="scientific">Diabrotica virgifera virgifera</name>
    <name type="common">western corn rootworm</name>
    <dbReference type="NCBI Taxonomy" id="50390"/>
    <lineage>
        <taxon>Eukaryota</taxon>
        <taxon>Metazoa</taxon>
        <taxon>Ecdysozoa</taxon>
        <taxon>Arthropoda</taxon>
        <taxon>Hexapoda</taxon>
        <taxon>Insecta</taxon>
        <taxon>Pterygota</taxon>
        <taxon>Neoptera</taxon>
        <taxon>Endopterygota</taxon>
        <taxon>Coleoptera</taxon>
        <taxon>Polyphaga</taxon>
        <taxon>Cucujiformia</taxon>
        <taxon>Chrysomeloidea</taxon>
        <taxon>Chrysomelidae</taxon>
        <taxon>Galerucinae</taxon>
        <taxon>Diabroticina</taxon>
        <taxon>Diabroticites</taxon>
        <taxon>Diabrotica</taxon>
    </lineage>
</organism>
<dbReference type="PROSITE" id="PS51257">
    <property type="entry name" value="PROKAR_LIPOPROTEIN"/>
    <property type="match status" value="1"/>
</dbReference>
<accession>A0A6P7FHL8</accession>
<reference evidence="3" key="1">
    <citation type="submission" date="2025-08" db="UniProtKB">
        <authorList>
            <consortium name="RefSeq"/>
        </authorList>
    </citation>
    <scope>IDENTIFICATION</scope>
    <source>
        <tissue evidence="3">Whole insect</tissue>
    </source>
</reference>
<evidence type="ECO:0000256" key="2">
    <source>
        <dbReference type="SAM" id="SignalP"/>
    </source>
</evidence>
<feature type="region of interest" description="Disordered" evidence="1">
    <location>
        <begin position="82"/>
        <end position="131"/>
    </location>
</feature>
<protein>
    <submittedName>
        <fullName evidence="3">Uncharacterized protein LOC114330458</fullName>
    </submittedName>
</protein>
<sequence length="285" mass="31107">MKSALVFLSVIALSCALTFGTGKQVTINDDGTLTILGENGKKIVISNAIGGTGPKDIEISINGPYGAVKKISVNGETNERTISLVEPSLSEQYNTDEEDRAKRSSSTKDKKDSKNSKDTKEYKGKEGKSKTQAQLLQEIFSEHQEATDAKSYGELLTKVDYYVKSGQLSAGVYDVIRSLRDFNNGVTQYGNQQPLRNPGYPVDTTVPSYYQSPEQYPYPSYSPYGYGYNNYNNLGGYGGAYGVNQGLYPSGISATPANPWSNMWSSLAQQKIAGKSYTPSTDKTY</sequence>
<evidence type="ECO:0000313" key="3">
    <source>
        <dbReference type="RefSeq" id="XP_028135604.1"/>
    </source>
</evidence>
<feature type="chain" id="PRO_5028444731" evidence="2">
    <location>
        <begin position="17"/>
        <end position="285"/>
    </location>
</feature>
<dbReference type="AlphaFoldDB" id="A0A6P7FHL8"/>
<name>A0A6P7FHL8_DIAVI</name>
<dbReference type="InParanoid" id="A0A6P7FHL8"/>
<proteinExistence type="predicted"/>
<feature type="signal peptide" evidence="2">
    <location>
        <begin position="1"/>
        <end position="16"/>
    </location>
</feature>
<gene>
    <name evidence="3" type="primary">LOC114330458</name>
</gene>
<keyword evidence="2" id="KW-0732">Signal</keyword>
<evidence type="ECO:0000256" key="1">
    <source>
        <dbReference type="SAM" id="MobiDB-lite"/>
    </source>
</evidence>
<dbReference type="RefSeq" id="XP_028135604.1">
    <property type="nucleotide sequence ID" value="XM_028279803.1"/>
</dbReference>